<evidence type="ECO:0000256" key="5">
    <source>
        <dbReference type="ARBA" id="ARBA00023717"/>
    </source>
</evidence>
<gene>
    <name evidence="7" type="ORF">O4328_21175</name>
    <name evidence="8" type="ORF">Q5707_41245</name>
</gene>
<dbReference type="RefSeq" id="WP_206016598.1">
    <property type="nucleotide sequence ID" value="NZ_CP130956.1"/>
</dbReference>
<keyword evidence="3" id="KW-0443">Lipid metabolism</keyword>
<proteinExistence type="inferred from homology"/>
<dbReference type="PANTHER" id="PTHR11941">
    <property type="entry name" value="ENOYL-COA HYDRATASE-RELATED"/>
    <property type="match status" value="1"/>
</dbReference>
<keyword evidence="8" id="KW-0614">Plasmid</keyword>
<dbReference type="EMBL" id="JAPWIS010000010">
    <property type="protein sequence ID" value="MCZ4586169.1"/>
    <property type="molecule type" value="Genomic_DNA"/>
</dbReference>
<comment type="function">
    <text evidence="1">Could possibly oxidize fatty acids using specific components.</text>
</comment>
<dbReference type="PROSITE" id="PS00166">
    <property type="entry name" value="ENOYL_COA_HYDRATASE"/>
    <property type="match status" value="1"/>
</dbReference>
<accession>A0AAX3YQZ1</accession>
<dbReference type="PANTHER" id="PTHR11941:SF54">
    <property type="entry name" value="ENOYL-COA HYDRATASE, MITOCHONDRIAL"/>
    <property type="match status" value="1"/>
</dbReference>
<dbReference type="InterPro" id="IPR029045">
    <property type="entry name" value="ClpP/crotonase-like_dom_sf"/>
</dbReference>
<geneLocation type="plasmid" evidence="8 10">
    <name>pRho-VOC14-L</name>
</geneLocation>
<protein>
    <submittedName>
        <fullName evidence="8">Enoyl-CoA hydratase/isomerase family protein</fullName>
    </submittedName>
</protein>
<dbReference type="InterPro" id="IPR001753">
    <property type="entry name" value="Enoyl-CoA_hydra/iso"/>
</dbReference>
<dbReference type="SUPFAM" id="SSF52096">
    <property type="entry name" value="ClpP/crotonase"/>
    <property type="match status" value="1"/>
</dbReference>
<reference evidence="8" key="2">
    <citation type="submission" date="2023-07" db="EMBL/GenBank/DDBJ databases">
        <title>Genomic analysis of Rhodococcus opacus VOC-14 with glycol ethers degradation activity.</title>
        <authorList>
            <person name="Narkevich D.A."/>
            <person name="Hlushen A.M."/>
            <person name="Akhremchuk A.E."/>
            <person name="Sikolenko M.A."/>
            <person name="Valentovich L.N."/>
        </authorList>
    </citation>
    <scope>NUCLEOTIDE SEQUENCE</scope>
    <source>
        <strain evidence="8">VOC-14</strain>
        <plasmid evidence="8">pRho-VOC14-L</plasmid>
    </source>
</reference>
<dbReference type="Proteomes" id="UP001231166">
    <property type="component" value="Plasmid pRho-VOC14-L"/>
</dbReference>
<dbReference type="AlphaFoldDB" id="A0AAX3YQZ1"/>
<dbReference type="Pfam" id="PF00378">
    <property type="entry name" value="ECH_1"/>
    <property type="match status" value="1"/>
</dbReference>
<evidence type="ECO:0000313" key="10">
    <source>
        <dbReference type="Proteomes" id="UP001231166"/>
    </source>
</evidence>
<dbReference type="InterPro" id="IPR018376">
    <property type="entry name" value="Enoyl-CoA_hyd/isom_CS"/>
</dbReference>
<evidence type="ECO:0000313" key="7">
    <source>
        <dbReference type="EMBL" id="MCZ4586169.1"/>
    </source>
</evidence>
<dbReference type="EMBL" id="CP130956">
    <property type="protein sequence ID" value="WLF51897.1"/>
    <property type="molecule type" value="Genomic_DNA"/>
</dbReference>
<evidence type="ECO:0000256" key="4">
    <source>
        <dbReference type="ARBA" id="ARBA00023709"/>
    </source>
</evidence>
<comment type="similarity">
    <text evidence="2 6">Belongs to the enoyl-CoA hydratase/isomerase family.</text>
</comment>
<evidence type="ECO:0000256" key="3">
    <source>
        <dbReference type="ARBA" id="ARBA00022832"/>
    </source>
</evidence>
<evidence type="ECO:0000256" key="6">
    <source>
        <dbReference type="RuleBase" id="RU003707"/>
    </source>
</evidence>
<evidence type="ECO:0000256" key="1">
    <source>
        <dbReference type="ARBA" id="ARBA00002994"/>
    </source>
</evidence>
<keyword evidence="9" id="KW-1185">Reference proteome</keyword>
<comment type="catalytic activity">
    <reaction evidence="4">
        <text>a (3S)-3-hydroxyacyl-CoA = a (2E)-enoyl-CoA + H2O</text>
        <dbReference type="Rhea" id="RHEA:16105"/>
        <dbReference type="ChEBI" id="CHEBI:15377"/>
        <dbReference type="ChEBI" id="CHEBI:57318"/>
        <dbReference type="ChEBI" id="CHEBI:58856"/>
        <dbReference type="EC" id="4.2.1.17"/>
    </reaction>
</comment>
<reference evidence="7" key="1">
    <citation type="submission" date="2022-12" db="EMBL/GenBank/DDBJ databases">
        <authorList>
            <person name="Krivoruchko A.V."/>
            <person name="Elkin A."/>
        </authorList>
    </citation>
    <scope>NUCLEOTIDE SEQUENCE</scope>
    <source>
        <strain evidence="7">IEGM 249</strain>
    </source>
</reference>
<dbReference type="GO" id="GO:0004300">
    <property type="term" value="F:enoyl-CoA hydratase activity"/>
    <property type="evidence" value="ECO:0007669"/>
    <property type="project" value="UniProtKB-EC"/>
</dbReference>
<dbReference type="GO" id="GO:0006635">
    <property type="term" value="P:fatty acid beta-oxidation"/>
    <property type="evidence" value="ECO:0007669"/>
    <property type="project" value="TreeGrafter"/>
</dbReference>
<dbReference type="Gene3D" id="3.90.226.10">
    <property type="entry name" value="2-enoyl-CoA Hydratase, Chain A, domain 1"/>
    <property type="match status" value="1"/>
</dbReference>
<evidence type="ECO:0000313" key="8">
    <source>
        <dbReference type="EMBL" id="WLF51897.1"/>
    </source>
</evidence>
<comment type="catalytic activity">
    <reaction evidence="5">
        <text>a 4-saturated-(3S)-3-hydroxyacyl-CoA = a (3E)-enoyl-CoA + H2O</text>
        <dbReference type="Rhea" id="RHEA:20724"/>
        <dbReference type="ChEBI" id="CHEBI:15377"/>
        <dbReference type="ChEBI" id="CHEBI:58521"/>
        <dbReference type="ChEBI" id="CHEBI:137480"/>
        <dbReference type="EC" id="4.2.1.17"/>
    </reaction>
</comment>
<dbReference type="Proteomes" id="UP001066327">
    <property type="component" value="Unassembled WGS sequence"/>
</dbReference>
<sequence>MTRSTSEGHDTVLVEDREFDSGLVRLITLNRPAKRNALDTQLLTELLQAYTAADADAGVRAIVLKACGPVFCAGGDTSEFRTGQTEPVIDRARIMTDVLAYPSTLASPVVAAVHGPALGAGAALALSADLVVAGEAFSLGYPELPNGAYPPLVIPSALAHMNRNLAFELVTTGRRLGAEEALACGVVNRIAEHSVDAEALALAAVYARFDASLVAATKKLFYRQVSLPTDVALREGLHDLIARQ</sequence>
<keyword evidence="3" id="KW-0276">Fatty acid metabolism</keyword>
<name>A0AAX3YQZ1_RHOOP</name>
<organism evidence="8 10">
    <name type="scientific">Rhodococcus opacus</name>
    <name type="common">Nocardia opaca</name>
    <dbReference type="NCBI Taxonomy" id="37919"/>
    <lineage>
        <taxon>Bacteria</taxon>
        <taxon>Bacillati</taxon>
        <taxon>Actinomycetota</taxon>
        <taxon>Actinomycetes</taxon>
        <taxon>Mycobacteriales</taxon>
        <taxon>Nocardiaceae</taxon>
        <taxon>Rhodococcus</taxon>
    </lineage>
</organism>
<evidence type="ECO:0000256" key="2">
    <source>
        <dbReference type="ARBA" id="ARBA00005254"/>
    </source>
</evidence>
<dbReference type="CDD" id="cd06558">
    <property type="entry name" value="crotonase-like"/>
    <property type="match status" value="1"/>
</dbReference>
<evidence type="ECO:0000313" key="9">
    <source>
        <dbReference type="Proteomes" id="UP001066327"/>
    </source>
</evidence>